<dbReference type="Gene3D" id="1.20.272.10">
    <property type="match status" value="1"/>
</dbReference>
<dbReference type="InterPro" id="IPR008921">
    <property type="entry name" value="DNA_pol3_clamp-load_cplx_C"/>
</dbReference>
<keyword evidence="2" id="KW-0808">Transferase</keyword>
<feature type="domain" description="DNA polymerase III delta subunit-like C-terminal" evidence="8">
    <location>
        <begin position="102"/>
        <end position="217"/>
    </location>
</feature>
<dbReference type="Proteomes" id="UP000052955">
    <property type="component" value="Unassembled WGS sequence"/>
</dbReference>
<evidence type="ECO:0000256" key="2">
    <source>
        <dbReference type="ARBA" id="ARBA00022679"/>
    </source>
</evidence>
<feature type="non-terminal residue" evidence="9">
    <location>
        <position position="1"/>
    </location>
</feature>
<dbReference type="GO" id="GO:0006261">
    <property type="term" value="P:DNA-templated DNA replication"/>
    <property type="evidence" value="ECO:0007669"/>
    <property type="project" value="TreeGrafter"/>
</dbReference>
<dbReference type="PANTHER" id="PTHR34388:SF1">
    <property type="entry name" value="DNA POLYMERASE III SUBUNIT DELTA"/>
    <property type="match status" value="1"/>
</dbReference>
<dbReference type="GO" id="GO:0003677">
    <property type="term" value="F:DNA binding"/>
    <property type="evidence" value="ECO:0007669"/>
    <property type="project" value="InterPro"/>
</dbReference>
<dbReference type="InterPro" id="IPR005790">
    <property type="entry name" value="DNA_polIII_delta"/>
</dbReference>
<keyword evidence="4" id="KW-0235">DNA replication</keyword>
<protein>
    <recommendedName>
        <fullName evidence="1">DNA-directed DNA polymerase</fullName>
        <ecNumber evidence="1">2.7.7.7</ecNumber>
    </recommendedName>
</protein>
<dbReference type="AlphaFoldDB" id="A0A0R2PHU8"/>
<dbReference type="InterPro" id="IPR048466">
    <property type="entry name" value="DNA_pol3_delta-like_C"/>
</dbReference>
<proteinExistence type="inferred from homology"/>
<name>A0A0R2PHU8_9ACTN</name>
<dbReference type="PANTHER" id="PTHR34388">
    <property type="entry name" value="DNA POLYMERASE III SUBUNIT DELTA"/>
    <property type="match status" value="1"/>
</dbReference>
<evidence type="ECO:0000256" key="3">
    <source>
        <dbReference type="ARBA" id="ARBA00022695"/>
    </source>
</evidence>
<dbReference type="Pfam" id="PF21694">
    <property type="entry name" value="DNA_pol3_delta_C"/>
    <property type="match status" value="1"/>
</dbReference>
<comment type="caution">
    <text evidence="9">The sequence shown here is derived from an EMBL/GenBank/DDBJ whole genome shotgun (WGS) entry which is preliminary data.</text>
</comment>
<evidence type="ECO:0000256" key="1">
    <source>
        <dbReference type="ARBA" id="ARBA00012417"/>
    </source>
</evidence>
<evidence type="ECO:0000313" key="9">
    <source>
        <dbReference type="EMBL" id="KRO37511.1"/>
    </source>
</evidence>
<comment type="similarity">
    <text evidence="6">Belongs to the DNA polymerase HolA subunit family.</text>
</comment>
<evidence type="ECO:0000259" key="8">
    <source>
        <dbReference type="Pfam" id="PF21694"/>
    </source>
</evidence>
<evidence type="ECO:0000256" key="4">
    <source>
        <dbReference type="ARBA" id="ARBA00022705"/>
    </source>
</evidence>
<accession>A0A0R2PHU8</accession>
<dbReference type="SUPFAM" id="SSF48019">
    <property type="entry name" value="post-AAA+ oligomerization domain-like"/>
    <property type="match status" value="1"/>
</dbReference>
<dbReference type="GO" id="GO:0003887">
    <property type="term" value="F:DNA-directed DNA polymerase activity"/>
    <property type="evidence" value="ECO:0007669"/>
    <property type="project" value="UniProtKB-KW"/>
</dbReference>
<reference evidence="9 10" key="1">
    <citation type="submission" date="2015-10" db="EMBL/GenBank/DDBJ databases">
        <title>Metagenome-Assembled Genomes uncover a global brackish microbiome.</title>
        <authorList>
            <person name="Hugerth L.W."/>
            <person name="Larsson J."/>
            <person name="Alneberg J."/>
            <person name="Lindh M.V."/>
            <person name="Legrand C."/>
            <person name="Pinhassi J."/>
            <person name="Andersson A.F."/>
        </authorList>
    </citation>
    <scope>NUCLEOTIDE SEQUENCE [LARGE SCALE GENOMIC DNA]</scope>
    <source>
        <strain evidence="9">BACL15 MAG-120823-bin78</strain>
    </source>
</reference>
<evidence type="ECO:0000256" key="5">
    <source>
        <dbReference type="ARBA" id="ARBA00022932"/>
    </source>
</evidence>
<evidence type="ECO:0000313" key="10">
    <source>
        <dbReference type="Proteomes" id="UP000052955"/>
    </source>
</evidence>
<dbReference type="GO" id="GO:0009360">
    <property type="term" value="C:DNA polymerase III complex"/>
    <property type="evidence" value="ECO:0007669"/>
    <property type="project" value="TreeGrafter"/>
</dbReference>
<gene>
    <name evidence="9" type="ORF">ABR55_01205</name>
</gene>
<organism evidence="9 10">
    <name type="scientific">Actinobacteria bacterium BACL15 MAG-120823-bin78</name>
    <dbReference type="NCBI Taxonomy" id="1655563"/>
    <lineage>
        <taxon>Bacteria</taxon>
        <taxon>Bacillati</taxon>
        <taxon>Actinomycetota</taxon>
        <taxon>Actinomycetes</taxon>
        <taxon>Actinomycetes incertae sedis</taxon>
        <taxon>ac1 cluster</taxon>
    </lineage>
</organism>
<dbReference type="EMBL" id="LIAN01000093">
    <property type="protein sequence ID" value="KRO37511.1"/>
    <property type="molecule type" value="Genomic_DNA"/>
</dbReference>
<dbReference type="NCBIfam" id="TIGR01128">
    <property type="entry name" value="holA"/>
    <property type="match status" value="1"/>
</dbReference>
<sequence length="226" mass="23779">IFVHKGGVKGKALLDAIKKIKPELIPCDPLKKEAEKEEFVKSLFLDLGRKASSGAVSALVGALGNDLRELQGAVGQIAADAPSGLIDEAMVDKYHQGRVETTGFDVADATLDGNLSAALISLRSALETGTDPVMITSAIASSLRSLAKVAGTNRNQKSFELAGQLGMAPWQIDKARRQLARWSPAQIADAVGAIAQADAEVKGAASDPIYALEKAVTRIVSSQFDR</sequence>
<keyword evidence="3" id="KW-0548">Nucleotidyltransferase</keyword>
<evidence type="ECO:0000256" key="7">
    <source>
        <dbReference type="ARBA" id="ARBA00049244"/>
    </source>
</evidence>
<keyword evidence="5" id="KW-0239">DNA-directed DNA polymerase</keyword>
<dbReference type="EC" id="2.7.7.7" evidence="1"/>
<evidence type="ECO:0000256" key="6">
    <source>
        <dbReference type="ARBA" id="ARBA00034754"/>
    </source>
</evidence>
<comment type="catalytic activity">
    <reaction evidence="7">
        <text>DNA(n) + a 2'-deoxyribonucleoside 5'-triphosphate = DNA(n+1) + diphosphate</text>
        <dbReference type="Rhea" id="RHEA:22508"/>
        <dbReference type="Rhea" id="RHEA-COMP:17339"/>
        <dbReference type="Rhea" id="RHEA-COMP:17340"/>
        <dbReference type="ChEBI" id="CHEBI:33019"/>
        <dbReference type="ChEBI" id="CHEBI:61560"/>
        <dbReference type="ChEBI" id="CHEBI:173112"/>
        <dbReference type="EC" id="2.7.7.7"/>
    </reaction>
</comment>